<evidence type="ECO:0000259" key="3">
    <source>
        <dbReference type="PROSITE" id="PS51898"/>
    </source>
</evidence>
<reference evidence="5" key="1">
    <citation type="journal article" date="2019" name="Int. J. Syst. Evol. Microbiol.">
        <title>The Global Catalogue of Microorganisms (GCM) 10K type strain sequencing project: providing services to taxonomists for standard genome sequencing and annotation.</title>
        <authorList>
            <consortium name="The Broad Institute Genomics Platform"/>
            <consortium name="The Broad Institute Genome Sequencing Center for Infectious Disease"/>
            <person name="Wu L."/>
            <person name="Ma J."/>
        </authorList>
    </citation>
    <scope>NUCLEOTIDE SEQUENCE [LARGE SCALE GENOMIC DNA]</scope>
    <source>
        <strain evidence="5">CCUG 60023</strain>
    </source>
</reference>
<accession>A0ABW3FEW1</accession>
<gene>
    <name evidence="4" type="ORF">ACFQ14_03020</name>
</gene>
<dbReference type="EMBL" id="JBHTJV010000002">
    <property type="protein sequence ID" value="MFD0915371.1"/>
    <property type="molecule type" value="Genomic_DNA"/>
</dbReference>
<feature type="domain" description="Tyr recombinase" evidence="3">
    <location>
        <begin position="181"/>
        <end position="357"/>
    </location>
</feature>
<proteinExistence type="predicted"/>
<evidence type="ECO:0000313" key="5">
    <source>
        <dbReference type="Proteomes" id="UP001597101"/>
    </source>
</evidence>
<evidence type="ECO:0000313" key="4">
    <source>
        <dbReference type="EMBL" id="MFD0915371.1"/>
    </source>
</evidence>
<dbReference type="InterPro" id="IPR050090">
    <property type="entry name" value="Tyrosine_recombinase_XerCD"/>
</dbReference>
<keyword evidence="2" id="KW-0233">DNA recombination</keyword>
<keyword evidence="1" id="KW-0229">DNA integration</keyword>
<dbReference type="CDD" id="cd00397">
    <property type="entry name" value="DNA_BRE_C"/>
    <property type="match status" value="1"/>
</dbReference>
<dbReference type="InterPro" id="IPR013762">
    <property type="entry name" value="Integrase-like_cat_sf"/>
</dbReference>
<evidence type="ECO:0000256" key="2">
    <source>
        <dbReference type="ARBA" id="ARBA00023172"/>
    </source>
</evidence>
<organism evidence="4 5">
    <name type="scientific">Pseudahrensia aquimaris</name>
    <dbReference type="NCBI Taxonomy" id="744461"/>
    <lineage>
        <taxon>Bacteria</taxon>
        <taxon>Pseudomonadati</taxon>
        <taxon>Pseudomonadota</taxon>
        <taxon>Alphaproteobacteria</taxon>
        <taxon>Hyphomicrobiales</taxon>
        <taxon>Ahrensiaceae</taxon>
        <taxon>Pseudahrensia</taxon>
    </lineage>
</organism>
<dbReference type="InterPro" id="IPR002104">
    <property type="entry name" value="Integrase_catalytic"/>
</dbReference>
<dbReference type="Proteomes" id="UP001597101">
    <property type="component" value="Unassembled WGS sequence"/>
</dbReference>
<dbReference type="RefSeq" id="WP_377211216.1">
    <property type="nucleotide sequence ID" value="NZ_JBHTJV010000002.1"/>
</dbReference>
<dbReference type="PANTHER" id="PTHR30349">
    <property type="entry name" value="PHAGE INTEGRASE-RELATED"/>
    <property type="match status" value="1"/>
</dbReference>
<sequence length="385" mass="43763">MKYDKTPFARSSIYKLVKSDNGIFYIVWVDTFLKRTRRKSTKTRNETEAHTTFRIFLDLTDDPTVDPAAVKLQEKPLSLFAILDLYQAKEGYKLASFATVEASIKKIKEFGADCLVHHFSDEKQNVLVESWSANGLARGTSERYLAVIRTAINWAHKQKLIANPIEVQTVQSIGEKEMVEPKGDPISIEQMAKLLDNVKSYHVNMTLLLLMNTVSRVSAVLELKADQVNLATGVVTLNQRHRVQTNKRRPTVLLTETLRPWLAFTGSTGHFVTFNGHPIKSSKKALKSLSDNDPAFKGMNINTYSWRHSIARYLKNHGVHLDDISLLLGHKPPKVNPTTLIYAIDYDEPIHLEHATKVLEKMIYEIDSHCKINSPIFEKSPWAPR</sequence>
<dbReference type="InterPro" id="IPR011010">
    <property type="entry name" value="DNA_brk_join_enz"/>
</dbReference>
<dbReference type="PROSITE" id="PS51898">
    <property type="entry name" value="TYR_RECOMBINASE"/>
    <property type="match status" value="1"/>
</dbReference>
<name>A0ABW3FEW1_9HYPH</name>
<protein>
    <submittedName>
        <fullName evidence="4">Tyrosine-type recombinase/integrase</fullName>
    </submittedName>
</protein>
<keyword evidence="5" id="KW-1185">Reference proteome</keyword>
<dbReference type="Pfam" id="PF00589">
    <property type="entry name" value="Phage_integrase"/>
    <property type="match status" value="1"/>
</dbReference>
<dbReference type="Gene3D" id="1.10.443.10">
    <property type="entry name" value="Intergrase catalytic core"/>
    <property type="match status" value="1"/>
</dbReference>
<dbReference type="SUPFAM" id="SSF56349">
    <property type="entry name" value="DNA breaking-rejoining enzymes"/>
    <property type="match status" value="1"/>
</dbReference>
<evidence type="ECO:0000256" key="1">
    <source>
        <dbReference type="ARBA" id="ARBA00022908"/>
    </source>
</evidence>
<comment type="caution">
    <text evidence="4">The sequence shown here is derived from an EMBL/GenBank/DDBJ whole genome shotgun (WGS) entry which is preliminary data.</text>
</comment>